<keyword evidence="2" id="KW-1185">Reference proteome</keyword>
<protein>
    <recommendedName>
        <fullName evidence="3">Transcriptional regulator</fullName>
    </recommendedName>
</protein>
<dbReference type="AlphaFoldDB" id="A0A140E3D0"/>
<evidence type="ECO:0000313" key="1">
    <source>
        <dbReference type="EMBL" id="AMK74904.1"/>
    </source>
</evidence>
<evidence type="ECO:0008006" key="3">
    <source>
        <dbReference type="Google" id="ProtNLM"/>
    </source>
</evidence>
<dbReference type="RefSeq" id="WP_036274726.1">
    <property type="nucleotide sequence ID" value="NZ_CP014476.1"/>
</dbReference>
<dbReference type="KEGG" id="mdn:JT25_000125"/>
<dbReference type="STRING" id="1538553.JT25_000125"/>
<sequence length="89" mass="10387">MPAISMFYGIIVYMYFMDNKQHKLPHIHVKYQNDEVIVAIPDGEVLDGNIPKAQMKLLQAWIELHKDELLADWHLAVSGEQPYKIEPLR</sequence>
<dbReference type="OrthoDB" id="122670at2"/>
<name>A0A140E3D0_9GAMM</name>
<dbReference type="EMBL" id="CP014476">
    <property type="protein sequence ID" value="AMK74904.1"/>
    <property type="molecule type" value="Genomic_DNA"/>
</dbReference>
<dbReference type="Pfam" id="PF13711">
    <property type="entry name" value="DUF4160"/>
    <property type="match status" value="1"/>
</dbReference>
<dbReference type="Proteomes" id="UP000030512">
    <property type="component" value="Chromosome"/>
</dbReference>
<accession>A0A140E3D0</accession>
<proteinExistence type="predicted"/>
<reference evidence="1 2" key="1">
    <citation type="journal article" date="2015" name="Environ. Microbiol.">
        <title>Methane oxidation coupled to nitrate reduction under hypoxia by the Gammaproteobacterium Methylomonas denitrificans, sp. nov. type strain FJG1.</title>
        <authorList>
            <person name="Kits K.D."/>
            <person name="Klotz M.G."/>
            <person name="Stein L.Y."/>
        </authorList>
    </citation>
    <scope>NUCLEOTIDE SEQUENCE [LARGE SCALE GENOMIC DNA]</scope>
    <source>
        <strain evidence="1 2">FJG1</strain>
    </source>
</reference>
<organism evidence="1 2">
    <name type="scientific">Methylomonas denitrificans</name>
    <dbReference type="NCBI Taxonomy" id="1538553"/>
    <lineage>
        <taxon>Bacteria</taxon>
        <taxon>Pseudomonadati</taxon>
        <taxon>Pseudomonadota</taxon>
        <taxon>Gammaproteobacteria</taxon>
        <taxon>Methylococcales</taxon>
        <taxon>Methylococcaceae</taxon>
        <taxon>Methylomonas</taxon>
    </lineage>
</organism>
<gene>
    <name evidence="1" type="ORF">JT25_000125</name>
</gene>
<dbReference type="InterPro" id="IPR025427">
    <property type="entry name" value="DUF4160"/>
</dbReference>
<evidence type="ECO:0000313" key="2">
    <source>
        <dbReference type="Proteomes" id="UP000030512"/>
    </source>
</evidence>